<accession>A0AAV7UEF3</accession>
<name>A0AAV7UEF3_PLEWA</name>
<gene>
    <name evidence="1" type="ORF">NDU88_003482</name>
</gene>
<evidence type="ECO:0000313" key="1">
    <source>
        <dbReference type="EMBL" id="KAJ1186701.1"/>
    </source>
</evidence>
<protein>
    <submittedName>
        <fullName evidence="1">Uncharacterized protein</fullName>
    </submittedName>
</protein>
<keyword evidence="2" id="KW-1185">Reference proteome</keyword>
<sequence>MRASFWQRIPDMESDCENFLRHRHGSFYYVTLDPRGGSQEGARCLFPFTARRPPRRQGTSTMLLPSLSALVVSCLESIPLPLSESGGQW</sequence>
<comment type="caution">
    <text evidence="1">The sequence shown here is derived from an EMBL/GenBank/DDBJ whole genome shotgun (WGS) entry which is preliminary data.</text>
</comment>
<reference evidence="1" key="1">
    <citation type="journal article" date="2022" name="bioRxiv">
        <title>Sequencing and chromosome-scale assembly of the giantPleurodeles waltlgenome.</title>
        <authorList>
            <person name="Brown T."/>
            <person name="Elewa A."/>
            <person name="Iarovenko S."/>
            <person name="Subramanian E."/>
            <person name="Araus A.J."/>
            <person name="Petzold A."/>
            <person name="Susuki M."/>
            <person name="Suzuki K.-i.T."/>
            <person name="Hayashi T."/>
            <person name="Toyoda A."/>
            <person name="Oliveira C."/>
            <person name="Osipova E."/>
            <person name="Leigh N.D."/>
            <person name="Simon A."/>
            <person name="Yun M.H."/>
        </authorList>
    </citation>
    <scope>NUCLEOTIDE SEQUENCE</scope>
    <source>
        <strain evidence="1">20211129_DDA</strain>
        <tissue evidence="1">Liver</tissue>
    </source>
</reference>
<dbReference type="EMBL" id="JANPWB010000005">
    <property type="protein sequence ID" value="KAJ1186701.1"/>
    <property type="molecule type" value="Genomic_DNA"/>
</dbReference>
<dbReference type="Proteomes" id="UP001066276">
    <property type="component" value="Chromosome 3_1"/>
</dbReference>
<organism evidence="1 2">
    <name type="scientific">Pleurodeles waltl</name>
    <name type="common">Iberian ribbed newt</name>
    <dbReference type="NCBI Taxonomy" id="8319"/>
    <lineage>
        <taxon>Eukaryota</taxon>
        <taxon>Metazoa</taxon>
        <taxon>Chordata</taxon>
        <taxon>Craniata</taxon>
        <taxon>Vertebrata</taxon>
        <taxon>Euteleostomi</taxon>
        <taxon>Amphibia</taxon>
        <taxon>Batrachia</taxon>
        <taxon>Caudata</taxon>
        <taxon>Salamandroidea</taxon>
        <taxon>Salamandridae</taxon>
        <taxon>Pleurodelinae</taxon>
        <taxon>Pleurodeles</taxon>
    </lineage>
</organism>
<dbReference type="AlphaFoldDB" id="A0AAV7UEF3"/>
<evidence type="ECO:0000313" key="2">
    <source>
        <dbReference type="Proteomes" id="UP001066276"/>
    </source>
</evidence>
<proteinExistence type="predicted"/>